<dbReference type="GO" id="GO:0046872">
    <property type="term" value="F:metal ion binding"/>
    <property type="evidence" value="ECO:0007669"/>
    <property type="project" value="UniProtKB-KW"/>
</dbReference>
<evidence type="ECO:0000256" key="10">
    <source>
        <dbReference type="ARBA" id="ARBA00023163"/>
    </source>
</evidence>
<evidence type="ECO:0000313" key="14">
    <source>
        <dbReference type="EMBL" id="GAB91255.1"/>
    </source>
</evidence>
<evidence type="ECO:0000256" key="7">
    <source>
        <dbReference type="ARBA" id="ARBA00023015"/>
    </source>
</evidence>
<keyword evidence="4 11" id="KW-0479">Metal-binding</keyword>
<dbReference type="RefSeq" id="WP_006334574.1">
    <property type="nucleotide sequence ID" value="NZ_BAHC01000125.1"/>
</dbReference>
<keyword evidence="7 11" id="KW-0805">Transcription regulation</keyword>
<protein>
    <recommendedName>
        <fullName evidence="11">Transcriptional regulator WhiB</fullName>
    </recommendedName>
</protein>
<evidence type="ECO:0000259" key="13">
    <source>
        <dbReference type="PROSITE" id="PS51674"/>
    </source>
</evidence>
<keyword evidence="9 11" id="KW-1015">Disulfide bond</keyword>
<dbReference type="Proteomes" id="UP000008363">
    <property type="component" value="Unassembled WGS sequence"/>
</dbReference>
<feature type="compositionally biased region" description="Basic residues" evidence="12">
    <location>
        <begin position="95"/>
        <end position="108"/>
    </location>
</feature>
<keyword evidence="10 11" id="KW-0804">Transcription</keyword>
<evidence type="ECO:0000256" key="2">
    <source>
        <dbReference type="ARBA" id="ARBA00006597"/>
    </source>
</evidence>
<dbReference type="GO" id="GO:0045892">
    <property type="term" value="P:negative regulation of DNA-templated transcription"/>
    <property type="evidence" value="ECO:0007669"/>
    <property type="project" value="TreeGrafter"/>
</dbReference>
<comment type="subcellular location">
    <subcellularLocation>
        <location evidence="1 11">Cytoplasm</location>
    </subcellularLocation>
</comment>
<feature type="binding site" evidence="11">
    <location>
        <position position="64"/>
    </location>
    <ligand>
        <name>[4Fe-4S] cluster</name>
        <dbReference type="ChEBI" id="CHEBI:49883"/>
    </ligand>
</feature>
<feature type="compositionally biased region" description="Basic and acidic residues" evidence="12">
    <location>
        <begin position="17"/>
        <end position="31"/>
    </location>
</feature>
<comment type="function">
    <text evidence="11">Acts as a transcriptional regulator. Probably redox-responsive. The apo- but not holo-form probably binds DNA.</text>
</comment>
<dbReference type="GO" id="GO:0003677">
    <property type="term" value="F:DNA binding"/>
    <property type="evidence" value="ECO:0007669"/>
    <property type="project" value="UniProtKB-UniRule"/>
</dbReference>
<evidence type="ECO:0000256" key="9">
    <source>
        <dbReference type="ARBA" id="ARBA00023157"/>
    </source>
</evidence>
<feature type="binding site" evidence="11">
    <location>
        <position position="67"/>
    </location>
    <ligand>
        <name>[4Fe-4S] cluster</name>
        <dbReference type="ChEBI" id="CHEBI:49883"/>
    </ligand>
</feature>
<dbReference type="GO" id="GO:0035731">
    <property type="term" value="F:dinitrosyl-iron complex binding"/>
    <property type="evidence" value="ECO:0007669"/>
    <property type="project" value="UniProtKB-UniRule"/>
</dbReference>
<dbReference type="InterPro" id="IPR003482">
    <property type="entry name" value="Whib"/>
</dbReference>
<comment type="PTM">
    <text evidence="11">The Fe-S cluster can be nitrosylated by nitric oxide (NO).</text>
</comment>
<feature type="binding site" evidence="11">
    <location>
        <position position="34"/>
    </location>
    <ligand>
        <name>[4Fe-4S] cluster</name>
        <dbReference type="ChEBI" id="CHEBI:49883"/>
    </ligand>
</feature>
<evidence type="ECO:0000256" key="6">
    <source>
        <dbReference type="ARBA" id="ARBA00023014"/>
    </source>
</evidence>
<keyword evidence="8 11" id="KW-0238">DNA-binding</keyword>
<dbReference type="eggNOG" id="ENOG5032S23">
    <property type="taxonomic scope" value="Bacteria"/>
</dbReference>
<dbReference type="GO" id="GO:0045454">
    <property type="term" value="P:cell redox homeostasis"/>
    <property type="evidence" value="ECO:0007669"/>
    <property type="project" value="TreeGrafter"/>
</dbReference>
<dbReference type="GO" id="GO:0047134">
    <property type="term" value="F:protein-disulfide reductase [NAD(P)H] activity"/>
    <property type="evidence" value="ECO:0007669"/>
    <property type="project" value="TreeGrafter"/>
</dbReference>
<gene>
    <name evidence="11" type="primary">whiB</name>
    <name evidence="14" type="ORF">GORHZ_125_01390</name>
</gene>
<name>K6VWH4_9ACTN</name>
<dbReference type="PROSITE" id="PS51674">
    <property type="entry name" value="4FE4S_WBL"/>
    <property type="match status" value="1"/>
</dbReference>
<keyword evidence="6 11" id="KW-0411">Iron-sulfur</keyword>
<dbReference type="OrthoDB" id="4954884at2"/>
<evidence type="ECO:0000256" key="11">
    <source>
        <dbReference type="HAMAP-Rule" id="MF_01479"/>
    </source>
</evidence>
<feature type="region of interest" description="Disordered" evidence="12">
    <location>
        <begin position="90"/>
        <end position="115"/>
    </location>
</feature>
<reference evidence="14 15" key="1">
    <citation type="submission" date="2012-08" db="EMBL/GenBank/DDBJ databases">
        <title>Whole genome shotgun sequence of Gordonia rhizosphera NBRC 16068.</title>
        <authorList>
            <person name="Takarada H."/>
            <person name="Isaki S."/>
            <person name="Hosoyama A."/>
            <person name="Tsuchikane K."/>
            <person name="Katsumata H."/>
            <person name="Baba S."/>
            <person name="Ohji S."/>
            <person name="Yamazaki S."/>
            <person name="Fujita N."/>
        </authorList>
    </citation>
    <scope>NUCLEOTIDE SEQUENCE [LARGE SCALE GENOMIC DNA]</scope>
    <source>
        <strain evidence="14 15">NBRC 16068</strain>
    </source>
</reference>
<comment type="similarity">
    <text evidence="2 11">Belongs to the WhiB family.</text>
</comment>
<feature type="binding site" evidence="11">
    <location>
        <position position="73"/>
    </location>
    <ligand>
        <name>[4Fe-4S] cluster</name>
        <dbReference type="ChEBI" id="CHEBI:49883"/>
    </ligand>
</feature>
<evidence type="ECO:0000256" key="3">
    <source>
        <dbReference type="ARBA" id="ARBA00022485"/>
    </source>
</evidence>
<feature type="region of interest" description="Disordered" evidence="12">
    <location>
        <begin position="1"/>
        <end position="31"/>
    </location>
</feature>
<evidence type="ECO:0000256" key="4">
    <source>
        <dbReference type="ARBA" id="ARBA00022723"/>
    </source>
</evidence>
<proteinExistence type="inferred from homology"/>
<comment type="caution">
    <text evidence="14">The sequence shown here is derived from an EMBL/GenBank/DDBJ whole genome shotgun (WGS) entry which is preliminary data.</text>
</comment>
<dbReference type="EMBL" id="BAHC01000125">
    <property type="protein sequence ID" value="GAB91255.1"/>
    <property type="molecule type" value="Genomic_DNA"/>
</dbReference>
<comment type="cofactor">
    <cofactor evidence="11">
        <name>[4Fe-4S] cluster</name>
        <dbReference type="ChEBI" id="CHEBI:49883"/>
    </cofactor>
    <text evidence="11">Binds 1 [4Fe-4S] cluster per subunit. Following nitrosylation of the [4Fe-4S] cluster binds 1 [4Fe-8(NO)] cluster per subunit.</text>
</comment>
<dbReference type="Pfam" id="PF02467">
    <property type="entry name" value="Whib"/>
    <property type="match status" value="1"/>
</dbReference>
<organism evidence="14 15">
    <name type="scientific">Gordonia rhizosphera NBRC 16068</name>
    <dbReference type="NCBI Taxonomy" id="1108045"/>
    <lineage>
        <taxon>Bacteria</taxon>
        <taxon>Bacillati</taxon>
        <taxon>Actinomycetota</taxon>
        <taxon>Actinomycetes</taxon>
        <taxon>Mycobacteriales</taxon>
        <taxon>Gordoniaceae</taxon>
        <taxon>Gordonia</taxon>
    </lineage>
</organism>
<sequence>MTSDRITRIVDAAESGDSVRARREEPHWREDAGCRGADPAVFFPASELSAVDKARHERTAKLICGNCPVRRQCHDFAAIGPEPYGIWGGMTPTERKRRHRRAQMYRRVRPSEHGR</sequence>
<feature type="domain" description="4Fe-4S Wbl-type" evidence="13">
    <location>
        <begin position="33"/>
        <end position="97"/>
    </location>
</feature>
<dbReference type="HAMAP" id="MF_01479">
    <property type="entry name" value="WhiB"/>
    <property type="match status" value="1"/>
</dbReference>
<keyword evidence="11" id="KW-0963">Cytoplasm</keyword>
<evidence type="ECO:0000256" key="8">
    <source>
        <dbReference type="ARBA" id="ARBA00023125"/>
    </source>
</evidence>
<dbReference type="STRING" id="1108045.GORHZ_125_01390"/>
<dbReference type="GO" id="GO:0005737">
    <property type="term" value="C:cytoplasm"/>
    <property type="evidence" value="ECO:0007669"/>
    <property type="project" value="UniProtKB-SubCell"/>
</dbReference>
<comment type="PTM">
    <text evidence="11">Upon Fe-S cluster removal intramolecular disulfide bonds are formed.</text>
</comment>
<evidence type="ECO:0000256" key="5">
    <source>
        <dbReference type="ARBA" id="ARBA00023004"/>
    </source>
</evidence>
<keyword evidence="15" id="KW-1185">Reference proteome</keyword>
<accession>K6VWH4</accession>
<dbReference type="GO" id="GO:0051539">
    <property type="term" value="F:4 iron, 4 sulfur cluster binding"/>
    <property type="evidence" value="ECO:0007669"/>
    <property type="project" value="UniProtKB-UniRule"/>
</dbReference>
<dbReference type="PANTHER" id="PTHR38839">
    <property type="entry name" value="TRANSCRIPTIONAL REGULATOR WHID-RELATED"/>
    <property type="match status" value="1"/>
</dbReference>
<evidence type="ECO:0000313" key="15">
    <source>
        <dbReference type="Proteomes" id="UP000008363"/>
    </source>
</evidence>
<keyword evidence="5 11" id="KW-0408">Iron</keyword>
<evidence type="ECO:0000256" key="1">
    <source>
        <dbReference type="ARBA" id="ARBA00004496"/>
    </source>
</evidence>
<evidence type="ECO:0000256" key="12">
    <source>
        <dbReference type="SAM" id="MobiDB-lite"/>
    </source>
</evidence>
<keyword evidence="3 11" id="KW-0004">4Fe-4S</keyword>
<dbReference type="InterPro" id="IPR034768">
    <property type="entry name" value="4FE4S_WBL"/>
</dbReference>
<dbReference type="AlphaFoldDB" id="K6VWH4"/>